<evidence type="ECO:0000256" key="1">
    <source>
        <dbReference type="SAM" id="MobiDB-lite"/>
    </source>
</evidence>
<dbReference type="AlphaFoldDB" id="A0A286UP44"/>
<dbReference type="EMBL" id="NBII01000003">
    <property type="protein sequence ID" value="PAV21342.1"/>
    <property type="molecule type" value="Genomic_DNA"/>
</dbReference>
<reference evidence="2 3" key="1">
    <citation type="journal article" date="2017" name="Mol. Ecol.">
        <title>Comparative and population genomic landscape of Phellinus noxius: A hypervariable fungus causing root rot in trees.</title>
        <authorList>
            <person name="Chung C.L."/>
            <person name="Lee T.J."/>
            <person name="Akiba M."/>
            <person name="Lee H.H."/>
            <person name="Kuo T.H."/>
            <person name="Liu D."/>
            <person name="Ke H.M."/>
            <person name="Yokoi T."/>
            <person name="Roa M.B."/>
            <person name="Lu M.J."/>
            <person name="Chang Y.Y."/>
            <person name="Ann P.J."/>
            <person name="Tsai J.N."/>
            <person name="Chen C.Y."/>
            <person name="Tzean S.S."/>
            <person name="Ota Y."/>
            <person name="Hattori T."/>
            <person name="Sahashi N."/>
            <person name="Liou R.F."/>
            <person name="Kikuchi T."/>
            <person name="Tsai I.J."/>
        </authorList>
    </citation>
    <scope>NUCLEOTIDE SEQUENCE [LARGE SCALE GENOMIC DNA]</scope>
    <source>
        <strain evidence="2 3">FFPRI411160</strain>
    </source>
</reference>
<accession>A0A286UP44</accession>
<sequence>MREHGGEEGDAALSVPVKEAGDENADAPEASLDGGGLALWERARIQRARGQVEGIRDEELGHVCAVQLGLEGEHVGILGGGLVGMDVVGRGGRVEMTGAEVVWNGGGISIEGEENGEEPDVGGSRSWCEKTCNGVRATEADWSDGRMGPLRVLRVFDLRWWARSFEDDDIVFVVDDAEGGDGEDDGGSWDLNSWLWLAMCFDAEGGEGGSEQGGTGLVEEPGIYIIIIIVIRTESGGVAASVDLARPRIE</sequence>
<protein>
    <submittedName>
        <fullName evidence="2">Uncharacterized protein</fullName>
    </submittedName>
</protein>
<comment type="caution">
    <text evidence="2">The sequence shown here is derived from an EMBL/GenBank/DDBJ whole genome shotgun (WGS) entry which is preliminary data.</text>
</comment>
<evidence type="ECO:0000313" key="2">
    <source>
        <dbReference type="EMBL" id="PAV21342.1"/>
    </source>
</evidence>
<dbReference type="Proteomes" id="UP000217199">
    <property type="component" value="Unassembled WGS sequence"/>
</dbReference>
<feature type="region of interest" description="Disordered" evidence="1">
    <location>
        <begin position="1"/>
        <end position="33"/>
    </location>
</feature>
<organism evidence="2 3">
    <name type="scientific">Pyrrhoderma noxium</name>
    <dbReference type="NCBI Taxonomy" id="2282107"/>
    <lineage>
        <taxon>Eukaryota</taxon>
        <taxon>Fungi</taxon>
        <taxon>Dikarya</taxon>
        <taxon>Basidiomycota</taxon>
        <taxon>Agaricomycotina</taxon>
        <taxon>Agaricomycetes</taxon>
        <taxon>Hymenochaetales</taxon>
        <taxon>Hymenochaetaceae</taxon>
        <taxon>Pyrrhoderma</taxon>
    </lineage>
</organism>
<gene>
    <name evidence="2" type="ORF">PNOK_0396900</name>
</gene>
<keyword evidence="3" id="KW-1185">Reference proteome</keyword>
<name>A0A286UP44_9AGAM</name>
<proteinExistence type="predicted"/>
<dbReference type="InParanoid" id="A0A286UP44"/>
<evidence type="ECO:0000313" key="3">
    <source>
        <dbReference type="Proteomes" id="UP000217199"/>
    </source>
</evidence>